<accession>A0A285VA46</accession>
<dbReference type="EMBL" id="OBQI01000005">
    <property type="protein sequence ID" value="SOC50985.1"/>
    <property type="molecule type" value="Genomic_DNA"/>
</dbReference>
<sequence>MRQSPSPKRSLNELIERSSLGSPQARAVRQTIPSEVAAKLVARSATRGARLGSSTKKTRRG</sequence>
<organism evidence="2 3">
    <name type="scientific">Blastococcus aggregatus</name>
    <dbReference type="NCBI Taxonomy" id="38502"/>
    <lineage>
        <taxon>Bacteria</taxon>
        <taxon>Bacillati</taxon>
        <taxon>Actinomycetota</taxon>
        <taxon>Actinomycetes</taxon>
        <taxon>Geodermatophilales</taxon>
        <taxon>Geodermatophilaceae</taxon>
        <taxon>Blastococcus</taxon>
    </lineage>
</organism>
<dbReference type="AlphaFoldDB" id="A0A285VA46"/>
<protein>
    <submittedName>
        <fullName evidence="2">Uncharacterized protein</fullName>
    </submittedName>
</protein>
<evidence type="ECO:0000313" key="3">
    <source>
        <dbReference type="Proteomes" id="UP000219435"/>
    </source>
</evidence>
<gene>
    <name evidence="2" type="ORF">SAMN05660748_3708</name>
</gene>
<evidence type="ECO:0000313" key="2">
    <source>
        <dbReference type="EMBL" id="SOC50985.1"/>
    </source>
</evidence>
<proteinExistence type="predicted"/>
<evidence type="ECO:0000256" key="1">
    <source>
        <dbReference type="SAM" id="MobiDB-lite"/>
    </source>
</evidence>
<name>A0A285VA46_9ACTN</name>
<keyword evidence="3" id="KW-1185">Reference proteome</keyword>
<reference evidence="3" key="1">
    <citation type="submission" date="2017-08" db="EMBL/GenBank/DDBJ databases">
        <authorList>
            <person name="Varghese N."/>
            <person name="Submissions S."/>
        </authorList>
    </citation>
    <scope>NUCLEOTIDE SEQUENCE [LARGE SCALE GENOMIC DNA]</scope>
    <source>
        <strain evidence="3">DSM 4725</strain>
    </source>
</reference>
<dbReference type="Proteomes" id="UP000219435">
    <property type="component" value="Unassembled WGS sequence"/>
</dbReference>
<feature type="region of interest" description="Disordered" evidence="1">
    <location>
        <begin position="1"/>
        <end position="28"/>
    </location>
</feature>